<evidence type="ECO:0000313" key="6">
    <source>
        <dbReference type="EMBL" id="MCQ5343374.1"/>
    </source>
</evidence>
<dbReference type="InterPro" id="IPR005119">
    <property type="entry name" value="LysR_subst-bd"/>
</dbReference>
<dbReference type="PANTHER" id="PTHR30126">
    <property type="entry name" value="HTH-TYPE TRANSCRIPTIONAL REGULATOR"/>
    <property type="match status" value="1"/>
</dbReference>
<dbReference type="Gene3D" id="3.40.190.290">
    <property type="match status" value="1"/>
</dbReference>
<dbReference type="InterPro" id="IPR036390">
    <property type="entry name" value="WH_DNA-bd_sf"/>
</dbReference>
<dbReference type="SUPFAM" id="SSF46785">
    <property type="entry name" value="Winged helix' DNA-binding domain"/>
    <property type="match status" value="1"/>
</dbReference>
<protein>
    <submittedName>
        <fullName evidence="6">LysR family transcriptional regulator</fullName>
    </submittedName>
</protein>
<comment type="caution">
    <text evidence="6">The sequence shown here is derived from an EMBL/GenBank/DDBJ whole genome shotgun (WGS) entry which is preliminary data.</text>
</comment>
<keyword evidence="4" id="KW-0804">Transcription</keyword>
<dbReference type="PRINTS" id="PR00039">
    <property type="entry name" value="HTHLYSR"/>
</dbReference>
<evidence type="ECO:0000259" key="5">
    <source>
        <dbReference type="PROSITE" id="PS50931"/>
    </source>
</evidence>
<evidence type="ECO:0000256" key="4">
    <source>
        <dbReference type="ARBA" id="ARBA00023163"/>
    </source>
</evidence>
<evidence type="ECO:0000256" key="3">
    <source>
        <dbReference type="ARBA" id="ARBA00023125"/>
    </source>
</evidence>
<dbReference type="Pfam" id="PF03466">
    <property type="entry name" value="LysR_substrate"/>
    <property type="match status" value="1"/>
</dbReference>
<dbReference type="Proteomes" id="UP001206692">
    <property type="component" value="Unassembled WGS sequence"/>
</dbReference>
<keyword evidence="2" id="KW-0805">Transcription regulation</keyword>
<dbReference type="EMBL" id="JANGEW010000021">
    <property type="protein sequence ID" value="MCQ5343374.1"/>
    <property type="molecule type" value="Genomic_DNA"/>
</dbReference>
<evidence type="ECO:0000313" key="7">
    <source>
        <dbReference type="Proteomes" id="UP001206692"/>
    </source>
</evidence>
<dbReference type="InterPro" id="IPR000847">
    <property type="entry name" value="LysR_HTH_N"/>
</dbReference>
<gene>
    <name evidence="6" type="ORF">NE675_10130</name>
</gene>
<dbReference type="Gene3D" id="1.10.10.10">
    <property type="entry name" value="Winged helix-like DNA-binding domain superfamily/Winged helix DNA-binding domain"/>
    <property type="match status" value="1"/>
</dbReference>
<dbReference type="PROSITE" id="PS50931">
    <property type="entry name" value="HTH_LYSR"/>
    <property type="match status" value="1"/>
</dbReference>
<name>A0ABT1SU91_9FIRM</name>
<feature type="domain" description="HTH lysR-type" evidence="5">
    <location>
        <begin position="1"/>
        <end position="58"/>
    </location>
</feature>
<dbReference type="PANTHER" id="PTHR30126:SF5">
    <property type="entry name" value="HTH-TYPE TRANSCRIPTIONAL ACTIVATOR CMPR"/>
    <property type="match status" value="1"/>
</dbReference>
<dbReference type="Pfam" id="PF00126">
    <property type="entry name" value="HTH_1"/>
    <property type="match status" value="1"/>
</dbReference>
<dbReference type="RefSeq" id="WP_062412281.1">
    <property type="nucleotide sequence ID" value="NZ_JAJCIO010000024.1"/>
</dbReference>
<comment type="similarity">
    <text evidence="1">Belongs to the LysR transcriptional regulatory family.</text>
</comment>
<dbReference type="CDD" id="cd05466">
    <property type="entry name" value="PBP2_LTTR_substrate"/>
    <property type="match status" value="1"/>
</dbReference>
<organism evidence="6 7">
    <name type="scientific">Megasphaera massiliensis</name>
    <dbReference type="NCBI Taxonomy" id="1232428"/>
    <lineage>
        <taxon>Bacteria</taxon>
        <taxon>Bacillati</taxon>
        <taxon>Bacillota</taxon>
        <taxon>Negativicutes</taxon>
        <taxon>Veillonellales</taxon>
        <taxon>Veillonellaceae</taxon>
        <taxon>Megasphaera</taxon>
    </lineage>
</organism>
<keyword evidence="7" id="KW-1185">Reference proteome</keyword>
<accession>A0ABT1SU91</accession>
<keyword evidence="3" id="KW-0238">DNA-binding</keyword>
<dbReference type="InterPro" id="IPR036388">
    <property type="entry name" value="WH-like_DNA-bd_sf"/>
</dbReference>
<evidence type="ECO:0000256" key="1">
    <source>
        <dbReference type="ARBA" id="ARBA00009437"/>
    </source>
</evidence>
<evidence type="ECO:0000256" key="2">
    <source>
        <dbReference type="ARBA" id="ARBA00023015"/>
    </source>
</evidence>
<dbReference type="SUPFAM" id="SSF53850">
    <property type="entry name" value="Periplasmic binding protein-like II"/>
    <property type="match status" value="1"/>
</dbReference>
<sequence>MDLKYLQTFKTIIEQGGFTKAAEKLNYTQSTITFQVGQLEQELSVKLFERVGRRMRLTKAGEQLYPYVTDVLTSVEKLTCFENDLSEYKGNLRIGVGETLLCYKLSPVLKKFHDRAPHAKLFLQSMNCYDIRNELLDGTLDLGVFYENVGGFGDNLTVSPFGNYPMTLVASPDIKKEYADFITPNQKIPLPFIINEPTCVFRQIFERYLQRKSIILDHTIELWSIPTIKNLVKSSVGISYLPTFAVEKELQNGQLVEIETELTDARISAVCGYNSSKWVSPAMELFARLIADHLS</sequence>
<reference evidence="6 7" key="1">
    <citation type="submission" date="2022-06" db="EMBL/GenBank/DDBJ databases">
        <title>Isolation of gut microbiota from human fecal samples.</title>
        <authorList>
            <person name="Pamer E.G."/>
            <person name="Barat B."/>
            <person name="Waligurski E."/>
            <person name="Medina S."/>
            <person name="Paddock L."/>
            <person name="Mostad J."/>
        </authorList>
    </citation>
    <scope>NUCLEOTIDE SEQUENCE [LARGE SCALE GENOMIC DNA]</scope>
    <source>
        <strain evidence="6 7">DFI.1.1</strain>
    </source>
</reference>
<proteinExistence type="inferred from homology"/>